<evidence type="ECO:0000259" key="8">
    <source>
        <dbReference type="PROSITE" id="PS50966"/>
    </source>
</evidence>
<evidence type="ECO:0000313" key="9">
    <source>
        <dbReference type="EMBL" id="RIA04835.1"/>
    </source>
</evidence>
<dbReference type="AlphaFoldDB" id="A0A397L568"/>
<dbReference type="InterPro" id="IPR007527">
    <property type="entry name" value="Znf_SWIM"/>
</dbReference>
<dbReference type="Pfam" id="PF04434">
    <property type="entry name" value="SWIM"/>
    <property type="match status" value="1"/>
</dbReference>
<accession>A0A397L568</accession>
<dbReference type="InterPro" id="IPR001878">
    <property type="entry name" value="Znf_CCHC"/>
</dbReference>
<evidence type="ECO:0000256" key="2">
    <source>
        <dbReference type="ARBA" id="ARBA00022771"/>
    </source>
</evidence>
<feature type="compositionally biased region" description="Acidic residues" evidence="6">
    <location>
        <begin position="177"/>
        <end position="186"/>
    </location>
</feature>
<protein>
    <recommendedName>
        <fullName evidence="10">SWIM-type domain-containing protein</fullName>
    </recommendedName>
</protein>
<dbReference type="PROSITE" id="PS50966">
    <property type="entry name" value="ZF_SWIM"/>
    <property type="match status" value="1"/>
</dbReference>
<evidence type="ECO:0000256" key="5">
    <source>
        <dbReference type="SAM" id="Coils"/>
    </source>
</evidence>
<feature type="compositionally biased region" description="Basic and acidic residues" evidence="6">
    <location>
        <begin position="763"/>
        <end position="790"/>
    </location>
</feature>
<feature type="domain" description="SWIM-type" evidence="8">
    <location>
        <begin position="657"/>
        <end position="689"/>
    </location>
</feature>
<dbReference type="SMART" id="SM00575">
    <property type="entry name" value="ZnF_PMZ"/>
    <property type="match status" value="1"/>
</dbReference>
<feature type="compositionally biased region" description="Basic residues" evidence="6">
    <location>
        <begin position="738"/>
        <end position="749"/>
    </location>
</feature>
<evidence type="ECO:0000256" key="6">
    <source>
        <dbReference type="SAM" id="MobiDB-lite"/>
    </source>
</evidence>
<evidence type="ECO:0000256" key="4">
    <source>
        <dbReference type="PROSITE-ProRule" id="PRU00047"/>
    </source>
</evidence>
<dbReference type="PANTHER" id="PTHR31973">
    <property type="entry name" value="POLYPROTEIN, PUTATIVE-RELATED"/>
    <property type="match status" value="1"/>
</dbReference>
<feature type="region of interest" description="Disordered" evidence="6">
    <location>
        <begin position="177"/>
        <end position="199"/>
    </location>
</feature>
<proteinExistence type="predicted"/>
<keyword evidence="2 4" id="KW-0863">Zinc-finger</keyword>
<evidence type="ECO:0000256" key="1">
    <source>
        <dbReference type="ARBA" id="ARBA00022723"/>
    </source>
</evidence>
<feature type="region of interest" description="Disordered" evidence="6">
    <location>
        <begin position="118"/>
        <end position="142"/>
    </location>
</feature>
<evidence type="ECO:0000259" key="7">
    <source>
        <dbReference type="PROSITE" id="PS50158"/>
    </source>
</evidence>
<evidence type="ECO:0008006" key="10">
    <source>
        <dbReference type="Google" id="ProtNLM"/>
    </source>
</evidence>
<keyword evidence="1" id="KW-0479">Metal-binding</keyword>
<dbReference type="InterPro" id="IPR006564">
    <property type="entry name" value="Znf_PMZ"/>
</dbReference>
<keyword evidence="3" id="KW-0862">Zinc</keyword>
<name>A0A397L568_BRACM</name>
<dbReference type="GO" id="GO:0003676">
    <property type="term" value="F:nucleic acid binding"/>
    <property type="evidence" value="ECO:0007669"/>
    <property type="project" value="InterPro"/>
</dbReference>
<feature type="region of interest" description="Disordered" evidence="6">
    <location>
        <begin position="732"/>
        <end position="790"/>
    </location>
</feature>
<dbReference type="GO" id="GO:0008270">
    <property type="term" value="F:zinc ion binding"/>
    <property type="evidence" value="ECO:0007669"/>
    <property type="project" value="UniProtKB-KW"/>
</dbReference>
<organism evidence="9">
    <name type="scientific">Brassica campestris</name>
    <name type="common">Field mustard</name>
    <dbReference type="NCBI Taxonomy" id="3711"/>
    <lineage>
        <taxon>Eukaryota</taxon>
        <taxon>Viridiplantae</taxon>
        <taxon>Streptophyta</taxon>
        <taxon>Embryophyta</taxon>
        <taxon>Tracheophyta</taxon>
        <taxon>Spermatophyta</taxon>
        <taxon>Magnoliopsida</taxon>
        <taxon>eudicotyledons</taxon>
        <taxon>Gunneridae</taxon>
        <taxon>Pentapetalae</taxon>
        <taxon>rosids</taxon>
        <taxon>malvids</taxon>
        <taxon>Brassicales</taxon>
        <taxon>Brassicaceae</taxon>
        <taxon>Brassiceae</taxon>
        <taxon>Brassica</taxon>
    </lineage>
</organism>
<gene>
    <name evidence="9" type="ORF">BRARA_K00833</name>
</gene>
<evidence type="ECO:0000256" key="3">
    <source>
        <dbReference type="ARBA" id="ARBA00022833"/>
    </source>
</evidence>
<sequence>MFYMYINGAFFGLFNTKEAIVDYVDGEVTMFEVDYNCVFTSLVSKLTERNIVTGKVWFKLPYENIEDRKPLWENVEKNKKKLETAGRWYKEVDIYIEKDGIEEARENGVHEEMAIEPIHEGEEHGSDDEVEDPTYGVEASDDDSVDFEAGLSENSESDDEVEVVEEEIEILEDVDYEEQIPDEDEVYPATDDSSGDEEEQAERLVKRNVLDGVFSLRQLFSTGEEFKENVIRYILKTRRNVVFDRWEKTKLGARCDEKDCGWRIYCSVENPIGKWMVKTYEDEHQCHPVGRCKQIKSPVIADLFLEDIRRDPEMSAPEIKDEMKRRYNIIISPPQSQVARRMIFDKLQAETNEQFARLRDYEHEIKRTNKNTTVEINTIRREDGEEIFSKIYICFEALKRSWKANCRPIIGLDGTFLKHSVQGMILTAIGRDPNNQIYPIAWAVVSAENNDNWEWFVHKLKLDLDLGEGENISIISDMHRSLIHGVATELPKAEHRACARHIYANLKKLHKSDTLKPLFWRVASSYNEADFKENLKTFRQFDPRACDDLLKKDHRMWCRAFFRIGCCCADTHNNLTESFNRTLKTARKKPFVQMLELIRRDAMQRIANRYKIACKEIGRHTKKARKEMEKSCEEAQHCYSVSSTGGKYEIVEGTNGYSVHLNRRTCVCRKWDLTGIPCRHAVSAIRENTGLVEDYISDFCLADKWKETYRKGLKPVNGPKFWKEVGGKRIFAPPYKRPPGRPKGKARIKGVHESPSKKKVGRKGREGHCGLCGEKGHNSRRCPHESQEDKAKRRRLNEEAQLEAQVQDQLQDQEEANDQAQEVAEMEADFMAQLVEDQSQFEVQDISSTAPQPTQVLRRSNRLASLLFG</sequence>
<dbReference type="Proteomes" id="UP000264353">
    <property type="component" value="Unassembled WGS sequence"/>
</dbReference>
<dbReference type="EMBL" id="KZ865206">
    <property type="protein sequence ID" value="RIA04835.1"/>
    <property type="molecule type" value="Genomic_DNA"/>
</dbReference>
<feature type="domain" description="CCHC-type" evidence="7">
    <location>
        <begin position="769"/>
        <end position="783"/>
    </location>
</feature>
<dbReference type="PANTHER" id="PTHR31973:SF187">
    <property type="entry name" value="MUTATOR TRANSPOSASE MUDRA PROTEIN"/>
    <property type="match status" value="1"/>
</dbReference>
<feature type="coiled-coil region" evidence="5">
    <location>
        <begin position="793"/>
        <end position="823"/>
    </location>
</feature>
<keyword evidence="5" id="KW-0175">Coiled coil</keyword>
<reference evidence="9" key="1">
    <citation type="submission" date="2018-06" db="EMBL/GenBank/DDBJ databases">
        <title>WGS assembly of Brassica rapa FPsc.</title>
        <authorList>
            <person name="Bowman J."/>
            <person name="Kohchi T."/>
            <person name="Yamato K."/>
            <person name="Jenkins J."/>
            <person name="Shu S."/>
            <person name="Ishizaki K."/>
            <person name="Yamaoka S."/>
            <person name="Nishihama R."/>
            <person name="Nakamura Y."/>
            <person name="Berger F."/>
            <person name="Adam C."/>
            <person name="Aki S."/>
            <person name="Althoff F."/>
            <person name="Araki T."/>
            <person name="Arteaga-Vazquez M."/>
            <person name="Balasubrmanian S."/>
            <person name="Bauer D."/>
            <person name="Boehm C."/>
            <person name="Briginshaw L."/>
            <person name="Caballero-Perez J."/>
            <person name="Catarino B."/>
            <person name="Chen F."/>
            <person name="Chiyoda S."/>
            <person name="Chovatia M."/>
            <person name="Davies K."/>
            <person name="Delmans M."/>
            <person name="Demura T."/>
            <person name="Dierschke T."/>
            <person name="Dolan L."/>
            <person name="Dorantes-Acosta A."/>
            <person name="Eklund D."/>
            <person name="Florent S."/>
            <person name="Flores-Sandoval E."/>
            <person name="Fujiyama A."/>
            <person name="Fukuzawa H."/>
            <person name="Galik B."/>
            <person name="Grimanelli D."/>
            <person name="Grimwood J."/>
            <person name="Grossniklaus U."/>
            <person name="Hamada T."/>
            <person name="Haseloff J."/>
            <person name="Hetherington A."/>
            <person name="Higo A."/>
            <person name="Hirakawa Y."/>
            <person name="Hundley H."/>
            <person name="Ikeda Y."/>
            <person name="Inoue K."/>
            <person name="Inoue S."/>
            <person name="Ishida S."/>
            <person name="Jia Q."/>
            <person name="Kakita M."/>
            <person name="Kanazawa T."/>
            <person name="Kawai Y."/>
            <person name="Kawashima T."/>
            <person name="Kennedy M."/>
            <person name="Kinose K."/>
            <person name="Kinoshita T."/>
            <person name="Kohara Y."/>
            <person name="Koide E."/>
            <person name="Komatsu K."/>
            <person name="Kopischke S."/>
            <person name="Kubo M."/>
            <person name="Kyozuka J."/>
            <person name="Lagercrantz U."/>
            <person name="Lin S."/>
            <person name="Lindquist E."/>
            <person name="Lipzen A."/>
            <person name="Lu C."/>
            <person name="Luna E."/>
            <person name="Martienssen R."/>
            <person name="Minamino N."/>
            <person name="Mizutani M."/>
            <person name="Mizutani M."/>
            <person name="Mochizuki N."/>
            <person name="Monte I."/>
            <person name="Mosher R."/>
            <person name="Nagasaki H."/>
            <person name="Nakagami H."/>
            <person name="Naramoto S."/>
            <person name="Nishitani K."/>
            <person name="Ohtani M."/>
            <person name="Okamoto T."/>
            <person name="Okumura M."/>
            <person name="Phillips J."/>
            <person name="Pollak B."/>
            <person name="Reinders A."/>
            <person name="Roevekamp M."/>
            <person name="Sano R."/>
            <person name="Sawa S."/>
            <person name="Schmid M."/>
            <person name="Shirakawa M."/>
            <person name="Solano R."/>
            <person name="Spunde A."/>
            <person name="Suetsugu N."/>
            <person name="Sugano S."/>
            <person name="Sugiyama A."/>
            <person name="Sun R."/>
            <person name="Suzuki Y."/>
            <person name="Takenaka M."/>
            <person name="Takezawa D."/>
            <person name="Tomogane H."/>
            <person name="Tsuzuki M."/>
            <person name="Ueda T."/>
            <person name="Umeda M."/>
            <person name="Ward J."/>
            <person name="Watanabe Y."/>
            <person name="Yazaki K."/>
            <person name="Yokoyama R."/>
            <person name="Yoshitake Y."/>
            <person name="Yotsui I."/>
            <person name="Zachgo S."/>
            <person name="Schmutz J."/>
        </authorList>
    </citation>
    <scope>NUCLEOTIDE SEQUENCE [LARGE SCALE GENOMIC DNA]</scope>
</reference>
<dbReference type="PROSITE" id="PS50158">
    <property type="entry name" value="ZF_CCHC"/>
    <property type="match status" value="1"/>
</dbReference>
<dbReference type="Pfam" id="PF10551">
    <property type="entry name" value="MULE"/>
    <property type="match status" value="1"/>
</dbReference>
<dbReference type="InterPro" id="IPR018289">
    <property type="entry name" value="MULE_transposase_dom"/>
</dbReference>